<dbReference type="AlphaFoldDB" id="A0A0N4WX78"/>
<gene>
    <name evidence="1" type="ORF">HPLM_LOCUS16396</name>
</gene>
<reference evidence="3" key="1">
    <citation type="submission" date="2017-02" db="UniProtKB">
        <authorList>
            <consortium name="WormBaseParasite"/>
        </authorList>
    </citation>
    <scope>IDENTIFICATION</scope>
</reference>
<dbReference type="OMA" id="HRRPCHI"/>
<dbReference type="OrthoDB" id="5822258at2759"/>
<evidence type="ECO:0000313" key="2">
    <source>
        <dbReference type="Proteomes" id="UP000268014"/>
    </source>
</evidence>
<sequence length="121" mass="13322">MFKLANVASISEQDGWGDERKEEELRMKNSQFMSPYGLALAIEAHRRPCHIYAEAIDAAQGMRLDHPQLFPWPVEYDVGGHITTALASLKHVKLSRTSAAVGQPVFLALPAGIATHGSRLQ</sequence>
<organism evidence="3">
    <name type="scientific">Haemonchus placei</name>
    <name type="common">Barber's pole worm</name>
    <dbReference type="NCBI Taxonomy" id="6290"/>
    <lineage>
        <taxon>Eukaryota</taxon>
        <taxon>Metazoa</taxon>
        <taxon>Ecdysozoa</taxon>
        <taxon>Nematoda</taxon>
        <taxon>Chromadorea</taxon>
        <taxon>Rhabditida</taxon>
        <taxon>Rhabditina</taxon>
        <taxon>Rhabditomorpha</taxon>
        <taxon>Strongyloidea</taxon>
        <taxon>Trichostrongylidae</taxon>
        <taxon>Haemonchus</taxon>
    </lineage>
</organism>
<reference evidence="1 2" key="2">
    <citation type="submission" date="2018-11" db="EMBL/GenBank/DDBJ databases">
        <authorList>
            <consortium name="Pathogen Informatics"/>
        </authorList>
    </citation>
    <scope>NUCLEOTIDE SEQUENCE [LARGE SCALE GENOMIC DNA]</scope>
    <source>
        <strain evidence="1 2">MHpl1</strain>
    </source>
</reference>
<name>A0A0N4WX78_HAEPC</name>
<dbReference type="Proteomes" id="UP000268014">
    <property type="component" value="Unassembled WGS sequence"/>
</dbReference>
<protein>
    <submittedName>
        <fullName evidence="3">TPP_enzyme_N domain-containing protein</fullName>
    </submittedName>
</protein>
<dbReference type="EMBL" id="UZAF01019400">
    <property type="protein sequence ID" value="VDO59738.1"/>
    <property type="molecule type" value="Genomic_DNA"/>
</dbReference>
<dbReference type="WBParaSite" id="HPLM_0001640401-mRNA-1">
    <property type="protein sequence ID" value="HPLM_0001640401-mRNA-1"/>
    <property type="gene ID" value="HPLM_0001640401"/>
</dbReference>
<accession>A0A0N4WX78</accession>
<evidence type="ECO:0000313" key="1">
    <source>
        <dbReference type="EMBL" id="VDO59738.1"/>
    </source>
</evidence>
<proteinExistence type="predicted"/>
<keyword evidence="2" id="KW-1185">Reference proteome</keyword>
<evidence type="ECO:0000313" key="3">
    <source>
        <dbReference type="WBParaSite" id="HPLM_0001640401-mRNA-1"/>
    </source>
</evidence>